<feature type="domain" description="CID" evidence="2">
    <location>
        <begin position="1"/>
        <end position="137"/>
    </location>
</feature>
<dbReference type="SMART" id="SM00582">
    <property type="entry name" value="RPR"/>
    <property type="match status" value="1"/>
</dbReference>
<proteinExistence type="predicted"/>
<feature type="compositionally biased region" description="Low complexity" evidence="1">
    <location>
        <begin position="392"/>
        <end position="424"/>
    </location>
</feature>
<feature type="region of interest" description="Disordered" evidence="1">
    <location>
        <begin position="235"/>
        <end position="377"/>
    </location>
</feature>
<feature type="compositionally biased region" description="Pro residues" evidence="1">
    <location>
        <begin position="435"/>
        <end position="453"/>
    </location>
</feature>
<feature type="region of interest" description="Disordered" evidence="1">
    <location>
        <begin position="392"/>
        <end position="621"/>
    </location>
</feature>
<gene>
    <name evidence="3" type="ORF">CVIRNUC_003024</name>
</gene>
<dbReference type="InterPro" id="IPR008942">
    <property type="entry name" value="ENTH_VHS"/>
</dbReference>
<feature type="compositionally biased region" description="Low complexity" evidence="1">
    <location>
        <begin position="367"/>
        <end position="377"/>
    </location>
</feature>
<feature type="compositionally biased region" description="Polar residues" evidence="1">
    <location>
        <begin position="242"/>
        <end position="262"/>
    </location>
</feature>
<dbReference type="SUPFAM" id="SSF48464">
    <property type="entry name" value="ENTH/VHS domain"/>
    <property type="match status" value="1"/>
</dbReference>
<feature type="compositionally biased region" description="Pro residues" evidence="1">
    <location>
        <begin position="538"/>
        <end position="547"/>
    </location>
</feature>
<dbReference type="InterPro" id="IPR006569">
    <property type="entry name" value="CID_dom"/>
</dbReference>
<feature type="compositionally biased region" description="Polar residues" evidence="1">
    <location>
        <begin position="283"/>
        <end position="299"/>
    </location>
</feature>
<name>A0AAV1HXC3_9CHLO</name>
<feature type="compositionally biased region" description="Pro residues" evidence="1">
    <location>
        <begin position="494"/>
        <end position="530"/>
    </location>
</feature>
<evidence type="ECO:0000256" key="1">
    <source>
        <dbReference type="SAM" id="MobiDB-lite"/>
    </source>
</evidence>
<dbReference type="Proteomes" id="UP001314263">
    <property type="component" value="Unassembled WGS sequence"/>
</dbReference>
<feature type="compositionally biased region" description="Low complexity" evidence="1">
    <location>
        <begin position="464"/>
        <end position="479"/>
    </location>
</feature>
<dbReference type="EMBL" id="CAUYUE010000004">
    <property type="protein sequence ID" value="CAK0763104.1"/>
    <property type="molecule type" value="Genomic_DNA"/>
</dbReference>
<dbReference type="AlphaFoldDB" id="A0AAV1HXC3"/>
<dbReference type="PROSITE" id="PS51391">
    <property type="entry name" value="CID"/>
    <property type="match status" value="1"/>
</dbReference>
<reference evidence="3 4" key="1">
    <citation type="submission" date="2023-10" db="EMBL/GenBank/DDBJ databases">
        <authorList>
            <person name="Maclean D."/>
            <person name="Macfadyen A."/>
        </authorList>
    </citation>
    <scope>NUCLEOTIDE SEQUENCE [LARGE SCALE GENOMIC DNA]</scope>
</reference>
<evidence type="ECO:0000313" key="3">
    <source>
        <dbReference type="EMBL" id="CAK0763104.1"/>
    </source>
</evidence>
<dbReference type="Gene3D" id="1.25.40.90">
    <property type="match status" value="1"/>
</dbReference>
<evidence type="ECO:0000313" key="4">
    <source>
        <dbReference type="Proteomes" id="UP001314263"/>
    </source>
</evidence>
<organism evidence="3 4">
    <name type="scientific">Coccomyxa viridis</name>
    <dbReference type="NCBI Taxonomy" id="1274662"/>
    <lineage>
        <taxon>Eukaryota</taxon>
        <taxon>Viridiplantae</taxon>
        <taxon>Chlorophyta</taxon>
        <taxon>core chlorophytes</taxon>
        <taxon>Trebouxiophyceae</taxon>
        <taxon>Trebouxiophyceae incertae sedis</taxon>
        <taxon>Coccomyxaceae</taxon>
        <taxon>Coccomyxa</taxon>
    </lineage>
</organism>
<keyword evidence="4" id="KW-1185">Reference proteome</keyword>
<accession>A0AAV1HXC3</accession>
<feature type="region of interest" description="Disordered" evidence="1">
    <location>
        <begin position="140"/>
        <end position="221"/>
    </location>
</feature>
<feature type="compositionally biased region" description="Pro residues" evidence="1">
    <location>
        <begin position="603"/>
        <end position="612"/>
    </location>
</feature>
<dbReference type="Pfam" id="PF04818">
    <property type="entry name" value="CID"/>
    <property type="match status" value="1"/>
</dbReference>
<comment type="caution">
    <text evidence="3">The sequence shown here is derived from an EMBL/GenBank/DDBJ whole genome shotgun (WGS) entry which is preliminary data.</text>
</comment>
<sequence length="621" mass="65083">MWSGEDEFKPLLEKALLKPSKSSLAAVTDIAVRDEKWCYKSVCYDIEKASKKVHKKQRLNVLYIISDICRRSQARLGVKDKYGARFLNILPSVIQRLEAAPVHHVLQAEKVLRTWRCEKVFAADILADYEGILKDARSKSEEAKAAQPSLETAVPESGELGAPNDSPDTYDPFQALDDVPLPGPPPKVEGKREAEAAATEQPAAKRQDLLPASAAKEAAVQNGSIARAQAIADRLAEMAASSAEQPERSGNANSYPPASSTAAGVPTAPVHTSVAIPGISVQAPPQQLSAGHQQPTGSIVTEARQRRRASKFDQPAGEPRAADYPSLLPPPPLHSSNAQKPLTQVAAPVQGVSAQASLPLPGPPPAHSVSASESAESMRARAQAVAARFAAAAAAEEGSQAAEAAMPATAQRPAGLQQPAAAASEFEDDADPFKSLPPLPAKSTPLPRPPRPDPAGLSFNSSKADTIPPAAATTAAPSAVPLKPPPHLSGGMWPRPPQPPGGMPHGPPPRPISGPRPPPGPYPAHPPPQHYPSHLQIPRPPHPPPGIPSWQGQPAGQPLLKMPGQPAWGHSQGVNGWGHPPRHAPGAAQQNGKADSQEEDEAAPPPPPPPLPSQLDAAAVY</sequence>
<evidence type="ECO:0000259" key="2">
    <source>
        <dbReference type="PROSITE" id="PS51391"/>
    </source>
</evidence>
<protein>
    <recommendedName>
        <fullName evidence="2">CID domain-containing protein</fullName>
    </recommendedName>
</protein>